<dbReference type="AlphaFoldDB" id="A0A5D3BXZ2"/>
<evidence type="ECO:0000313" key="4">
    <source>
        <dbReference type="EMBL" id="TYK04357.1"/>
    </source>
</evidence>
<evidence type="ECO:0000313" key="3">
    <source>
        <dbReference type="EMBL" id="KAA0052868.1"/>
    </source>
</evidence>
<reference evidence="5 6" key="1">
    <citation type="submission" date="2019-08" db="EMBL/GenBank/DDBJ databases">
        <title>Draft genome sequences of two oriental melons (Cucumis melo L. var makuwa).</title>
        <authorList>
            <person name="Kwon S.-Y."/>
        </authorList>
    </citation>
    <scope>NUCLEOTIDE SEQUENCE [LARGE SCALE GENOMIC DNA]</scope>
    <source>
        <strain evidence="6">cv. Chang Bougi</strain>
        <strain evidence="5">cv. SW 3</strain>
        <tissue evidence="4">Leaf</tissue>
    </source>
</reference>
<dbReference type="Proteomes" id="UP000321947">
    <property type="component" value="Unassembled WGS sequence"/>
</dbReference>
<sequence length="214" mass="24848">MILIEKFIDLSNLQQKLHNKPDWKQAQRPKKRVSNSILEADEWMRQDESIYHGLTDLKSRMGIMRLDDDQPRYKHLKHGAEKERRRKEKGHEEDESLRQVFKEKKKNVKSLAETKTKLSEIQTAKKKKQETLANLSEQAESVATKNKAVARQEVNHLEVVVEEFSQEIKRMSSLEPRLRPKETGLVSVAQPKKGKNKEGTSRPEDVQKGSKLST</sequence>
<evidence type="ECO:0000256" key="2">
    <source>
        <dbReference type="SAM" id="MobiDB-lite"/>
    </source>
</evidence>
<protein>
    <submittedName>
        <fullName evidence="4">Stress response protein NST1-like</fullName>
    </submittedName>
</protein>
<evidence type="ECO:0000256" key="1">
    <source>
        <dbReference type="SAM" id="Coils"/>
    </source>
</evidence>
<organism evidence="4 6">
    <name type="scientific">Cucumis melo var. makuwa</name>
    <name type="common">Oriental melon</name>
    <dbReference type="NCBI Taxonomy" id="1194695"/>
    <lineage>
        <taxon>Eukaryota</taxon>
        <taxon>Viridiplantae</taxon>
        <taxon>Streptophyta</taxon>
        <taxon>Embryophyta</taxon>
        <taxon>Tracheophyta</taxon>
        <taxon>Spermatophyta</taxon>
        <taxon>Magnoliopsida</taxon>
        <taxon>eudicotyledons</taxon>
        <taxon>Gunneridae</taxon>
        <taxon>Pentapetalae</taxon>
        <taxon>rosids</taxon>
        <taxon>fabids</taxon>
        <taxon>Cucurbitales</taxon>
        <taxon>Cucurbitaceae</taxon>
        <taxon>Benincaseae</taxon>
        <taxon>Cucumis</taxon>
    </lineage>
</organism>
<name>A0A5D3BXZ2_CUCMM</name>
<proteinExistence type="predicted"/>
<evidence type="ECO:0000313" key="5">
    <source>
        <dbReference type="Proteomes" id="UP000321393"/>
    </source>
</evidence>
<evidence type="ECO:0000313" key="6">
    <source>
        <dbReference type="Proteomes" id="UP000321947"/>
    </source>
</evidence>
<keyword evidence="1" id="KW-0175">Coiled coil</keyword>
<comment type="caution">
    <text evidence="4">The sequence shown here is derived from an EMBL/GenBank/DDBJ whole genome shotgun (WGS) entry which is preliminary data.</text>
</comment>
<gene>
    <name evidence="4" type="ORF">E5676_scaffold675G00240</name>
    <name evidence="3" type="ORF">E6C27_scaffold33G00250</name>
</gene>
<feature type="region of interest" description="Disordered" evidence="2">
    <location>
        <begin position="172"/>
        <end position="214"/>
    </location>
</feature>
<accession>A0A5D3BXZ2</accession>
<feature type="region of interest" description="Disordered" evidence="2">
    <location>
        <begin position="70"/>
        <end position="101"/>
    </location>
</feature>
<dbReference type="Proteomes" id="UP000321393">
    <property type="component" value="Unassembled WGS sequence"/>
</dbReference>
<dbReference type="EMBL" id="SSTE01010037">
    <property type="protein sequence ID" value="KAA0052868.1"/>
    <property type="molecule type" value="Genomic_DNA"/>
</dbReference>
<feature type="compositionally biased region" description="Basic and acidic residues" evidence="2">
    <location>
        <begin position="196"/>
        <end position="208"/>
    </location>
</feature>
<dbReference type="EMBL" id="SSTD01014234">
    <property type="protein sequence ID" value="TYK04357.1"/>
    <property type="molecule type" value="Genomic_DNA"/>
</dbReference>
<feature type="coiled-coil region" evidence="1">
    <location>
        <begin position="111"/>
        <end position="167"/>
    </location>
</feature>
<feature type="compositionally biased region" description="Basic and acidic residues" evidence="2">
    <location>
        <begin position="172"/>
        <end position="182"/>
    </location>
</feature>